<dbReference type="Proteomes" id="UP000051264">
    <property type="component" value="Unassembled WGS sequence"/>
</dbReference>
<feature type="domain" description="SpaA-like prealbumin fold" evidence="4">
    <location>
        <begin position="1070"/>
        <end position="1146"/>
    </location>
</feature>
<dbReference type="PANTHER" id="PTHR36108:SF13">
    <property type="entry name" value="COLOSSIN-B-RELATED"/>
    <property type="match status" value="1"/>
</dbReference>
<dbReference type="RefSeq" id="WP_025082741.1">
    <property type="nucleotide sequence ID" value="NZ_AZEX01000002.1"/>
</dbReference>
<dbReference type="EMBL" id="AZEX01000002">
    <property type="protein sequence ID" value="KRL62007.1"/>
    <property type="molecule type" value="Genomic_DNA"/>
</dbReference>
<gene>
    <name evidence="5" type="ORF">FC69_GL001218</name>
</gene>
<evidence type="ECO:0000256" key="3">
    <source>
        <dbReference type="ARBA" id="ARBA00022729"/>
    </source>
</evidence>
<dbReference type="AlphaFoldDB" id="A0A0R1RYI1"/>
<evidence type="ECO:0000313" key="5">
    <source>
        <dbReference type="EMBL" id="KRL62007.1"/>
    </source>
</evidence>
<evidence type="ECO:0000256" key="1">
    <source>
        <dbReference type="ARBA" id="ARBA00007257"/>
    </source>
</evidence>
<comment type="similarity">
    <text evidence="1">Belongs to the serine-aspartate repeat-containing protein (SDr) family.</text>
</comment>
<evidence type="ECO:0000256" key="2">
    <source>
        <dbReference type="ARBA" id="ARBA00022525"/>
    </source>
</evidence>
<organism evidence="5 6">
    <name type="scientific">Latilactobacillus fuchuensis DSM 14340 = JCM 11249</name>
    <dbReference type="NCBI Taxonomy" id="1423747"/>
    <lineage>
        <taxon>Bacteria</taxon>
        <taxon>Bacillati</taxon>
        <taxon>Bacillota</taxon>
        <taxon>Bacilli</taxon>
        <taxon>Lactobacillales</taxon>
        <taxon>Lactobacillaceae</taxon>
        <taxon>Latilactobacillus</taxon>
    </lineage>
</organism>
<feature type="domain" description="SpaA-like prealbumin fold" evidence="4">
    <location>
        <begin position="511"/>
        <end position="592"/>
    </location>
</feature>
<keyword evidence="2" id="KW-0964">Secreted</keyword>
<protein>
    <recommendedName>
        <fullName evidence="4">SpaA-like prealbumin fold domain-containing protein</fullName>
    </recommendedName>
</protein>
<comment type="caution">
    <text evidence="5">The sequence shown here is derived from an EMBL/GenBank/DDBJ whole genome shotgun (WGS) entry which is preliminary data.</text>
</comment>
<dbReference type="InterPro" id="IPR041033">
    <property type="entry name" value="SpaA_PFL_dom_1"/>
</dbReference>
<dbReference type="SUPFAM" id="SSF49478">
    <property type="entry name" value="Cna protein B-type domain"/>
    <property type="match status" value="7"/>
</dbReference>
<accession>A0A0R1RYI1</accession>
<feature type="domain" description="SpaA-like prealbumin fold" evidence="4">
    <location>
        <begin position="334"/>
        <end position="409"/>
    </location>
</feature>
<evidence type="ECO:0000313" key="6">
    <source>
        <dbReference type="Proteomes" id="UP000051264"/>
    </source>
</evidence>
<feature type="domain" description="SpaA-like prealbumin fold" evidence="4">
    <location>
        <begin position="984"/>
        <end position="1066"/>
    </location>
</feature>
<feature type="domain" description="SpaA-like prealbumin fold" evidence="4">
    <location>
        <begin position="798"/>
        <end position="881"/>
    </location>
</feature>
<dbReference type="PANTHER" id="PTHR36108">
    <property type="entry name" value="COLOSSIN-B-RELATED"/>
    <property type="match status" value="1"/>
</dbReference>
<keyword evidence="3" id="KW-0732">Signal</keyword>
<dbReference type="STRING" id="1423747.FC69_GL001218"/>
<sequence length="1152" mass="124451">MIKNQHLFQKLIVVFAILGLLVNVFSVPIAAFATDTTPATSGIDNMHYQAVDKKGQSVPNATVQIVALSGQRVKYNLTADDQGNFTTAYDVTAKQPATHINPGRYQLTADTSPTGYQLELSAQIIEVAENDLNSGQVTYVDTNPTGKLTLTATDQAKQPLADILMTATNQTTNKSYQLPVTGVDGQTTMALPVGQYQIQVNTAQGYQLKTTMQTMAVTEETPVSQAIQFEQQVGAIQTTLKDQSTQKPIAGAQFEAIALQNDQQTVTGTTDENGQVSWSNLPIGEYQIQPAGQIAGYSATVPASQKVTVTAQKTTENLFLAYEQTSGLHLSSISASGQPIPNVDYRIEATDGSTSQDVKTDANGQATVNDLRIGRYRVTEKSVPAGYQLTSQTQHVTLTDQTTQTVTFKHRVVKTDTRHKCVLQATDYQGKALSGVQFKVELIDSVESVVKNVTTGANGAVTLANLPVGQYRITQVAAPEGYQVAPTARTVTIDNQSVNEFTQRLKRAVGPVTFKVVDQTTRHPLAGARVKIKTVVASGTGQTTFLSGKTDSNGLVTVNRVPVGKLTYQQVTTAENYVVDSQIHGATLGTEGQQFILTNQAVQPVTTGQITVNKTDMQGFSLDQAQFKLTNLTDGTTQVQTTQAGQVRFTGLAAGQYQIQETKAPAGYQLATETKTVTVDPRQRQNHVVNFADQRTTVAPTNPLTIQTTNTDGQSVAGAVFKVTTNQADDQGQDTWVLTADQNGLIVLPNAVTGQYRITEIKAPKGYQLNATVYRLHVTTYGYNQLSISHESTIVPHDLRIVKTDLQEQRLAGATFMVESVQTGQTQKVTTNQHGIATAANLATGQYRVQEVVAPTGYRLDATSHQITINGKMDQQLRIQDTPEAGQLTVINTNQAGDRLTGAQFDLKDQLGQFIGNYKTDAEGQLKVAELTPGTYTVQETQVADGYQLNAKTFKITVTDQTTTKLNVIDQKQATTTETGILVLSNSDAKLKTALVGATFRIETATGQTVKKQVVIDQNGQAVMPKLVAGQYRLIQTTAATAYQIAPTQTFEITANQMTKVTVTNEQRPGSVIVNQVDGNTNQPLAGAKFELQDRLGNVLITNLKSDSRGQVIMSYLTPAVYQLVEVTAPEGYGLIEKPVVFRITGSDVRLK</sequence>
<name>A0A0R1RYI1_9LACO</name>
<feature type="domain" description="SpaA-like prealbumin fold" evidence="4">
    <location>
        <begin position="886"/>
        <end position="972"/>
    </location>
</feature>
<dbReference type="InterPro" id="IPR013783">
    <property type="entry name" value="Ig-like_fold"/>
</dbReference>
<dbReference type="Pfam" id="PF17802">
    <property type="entry name" value="SpaA"/>
    <property type="match status" value="10"/>
</dbReference>
<feature type="domain" description="SpaA-like prealbumin fold" evidence="4">
    <location>
        <begin position="425"/>
        <end position="500"/>
    </location>
</feature>
<feature type="domain" description="SpaA-like prealbumin fold" evidence="4">
    <location>
        <begin position="608"/>
        <end position="683"/>
    </location>
</feature>
<dbReference type="eggNOG" id="COG4932">
    <property type="taxonomic scope" value="Bacteria"/>
</dbReference>
<dbReference type="PATRIC" id="fig|1423747.3.peg.1243"/>
<proteinExistence type="inferred from homology"/>
<evidence type="ECO:0000259" key="4">
    <source>
        <dbReference type="Pfam" id="PF17802"/>
    </source>
</evidence>
<reference evidence="5 6" key="1">
    <citation type="journal article" date="2015" name="Genome Announc.">
        <title>Expanding the biotechnology potential of lactobacilli through comparative genomics of 213 strains and associated genera.</title>
        <authorList>
            <person name="Sun Z."/>
            <person name="Harris H.M."/>
            <person name="McCann A."/>
            <person name="Guo C."/>
            <person name="Argimon S."/>
            <person name="Zhang W."/>
            <person name="Yang X."/>
            <person name="Jeffery I.B."/>
            <person name="Cooney J.C."/>
            <person name="Kagawa T.F."/>
            <person name="Liu W."/>
            <person name="Song Y."/>
            <person name="Salvetti E."/>
            <person name="Wrobel A."/>
            <person name="Rasinkangas P."/>
            <person name="Parkhill J."/>
            <person name="Rea M.C."/>
            <person name="O'Sullivan O."/>
            <person name="Ritari J."/>
            <person name="Douillard F.P."/>
            <person name="Paul Ross R."/>
            <person name="Yang R."/>
            <person name="Briner A.E."/>
            <person name="Felis G.E."/>
            <person name="de Vos W.M."/>
            <person name="Barrangou R."/>
            <person name="Klaenhammer T.R."/>
            <person name="Caufield P.W."/>
            <person name="Cui Y."/>
            <person name="Zhang H."/>
            <person name="O'Toole P.W."/>
        </authorList>
    </citation>
    <scope>NUCLEOTIDE SEQUENCE [LARGE SCALE GENOMIC DNA]</scope>
    <source>
        <strain evidence="5 6">DSM 14340</strain>
    </source>
</reference>
<feature type="domain" description="SpaA-like prealbumin fold" evidence="4">
    <location>
        <begin position="704"/>
        <end position="788"/>
    </location>
</feature>
<dbReference type="Gene3D" id="2.60.40.10">
    <property type="entry name" value="Immunoglobulins"/>
    <property type="match status" value="11"/>
</dbReference>
<feature type="domain" description="SpaA-like prealbumin fold" evidence="4">
    <location>
        <begin position="236"/>
        <end position="315"/>
    </location>
</feature>